<dbReference type="EMBL" id="BLTE01000001">
    <property type="protein sequence ID" value="GFK92500.1"/>
    <property type="molecule type" value="Genomic_DNA"/>
</dbReference>
<keyword evidence="1" id="KW-0472">Membrane</keyword>
<dbReference type="AlphaFoldDB" id="A0A6V8LNA8"/>
<comment type="caution">
    <text evidence="2">The sequence shown here is derived from an EMBL/GenBank/DDBJ whole genome shotgun (WGS) entry which is preliminary data.</text>
</comment>
<keyword evidence="3" id="KW-1185">Reference proteome</keyword>
<feature type="transmembrane region" description="Helical" evidence="1">
    <location>
        <begin position="12"/>
        <end position="35"/>
    </location>
</feature>
<evidence type="ECO:0000313" key="3">
    <source>
        <dbReference type="Proteomes" id="UP000494245"/>
    </source>
</evidence>
<dbReference type="Proteomes" id="UP000494245">
    <property type="component" value="Unassembled WGS sequence"/>
</dbReference>
<reference evidence="2 3" key="1">
    <citation type="submission" date="2020-04" db="EMBL/GenBank/DDBJ databases">
        <authorList>
            <consortium name="Desulfovibrio sp. FSS-1 genome sequencing consortium"/>
            <person name="Shimoshige H."/>
            <person name="Kobayashi H."/>
            <person name="Maekawa T."/>
        </authorList>
    </citation>
    <scope>NUCLEOTIDE SEQUENCE [LARGE SCALE GENOMIC DNA]</scope>
    <source>
        <strain evidence="2 3">SIID29052-01</strain>
    </source>
</reference>
<organism evidence="2 3">
    <name type="scientific">Fundidesulfovibrio magnetotacticus</name>
    <dbReference type="NCBI Taxonomy" id="2730080"/>
    <lineage>
        <taxon>Bacteria</taxon>
        <taxon>Pseudomonadati</taxon>
        <taxon>Thermodesulfobacteriota</taxon>
        <taxon>Desulfovibrionia</taxon>
        <taxon>Desulfovibrionales</taxon>
        <taxon>Desulfovibrionaceae</taxon>
        <taxon>Fundidesulfovibrio</taxon>
    </lineage>
</organism>
<evidence type="ECO:0008006" key="4">
    <source>
        <dbReference type="Google" id="ProtNLM"/>
    </source>
</evidence>
<gene>
    <name evidence="2" type="ORF">NNJEOMEG_00325</name>
</gene>
<evidence type="ECO:0000256" key="1">
    <source>
        <dbReference type="SAM" id="Phobius"/>
    </source>
</evidence>
<keyword evidence="1" id="KW-1133">Transmembrane helix</keyword>
<protein>
    <recommendedName>
        <fullName evidence="4">Metal-dependent hydrolase</fullName>
    </recommendedName>
</protein>
<sequence>MSPKVHAAQGALSAAILYPFIGNDALLFGLTVFFIDLDHLIPFVRDCRSLDPKRFFAYHRAVHDYDDYLALSWFHTAEFMLLLWALGFWRHEFRVMLAACLFHILFDVIKALHMGKPFLRAYSFVEYALRREGKRTRHTA</sequence>
<dbReference type="RefSeq" id="WP_173080631.1">
    <property type="nucleotide sequence ID" value="NZ_BLTE01000001.1"/>
</dbReference>
<keyword evidence="1" id="KW-0812">Transmembrane</keyword>
<proteinExistence type="predicted"/>
<accession>A0A6V8LNA8</accession>
<name>A0A6V8LNA8_9BACT</name>
<evidence type="ECO:0000313" key="2">
    <source>
        <dbReference type="EMBL" id="GFK92500.1"/>
    </source>
</evidence>
<reference evidence="2 3" key="2">
    <citation type="submission" date="2020-05" db="EMBL/GenBank/DDBJ databases">
        <title>Draft genome sequence of Desulfovibrio sp. strainFSS-1.</title>
        <authorList>
            <person name="Shimoshige H."/>
            <person name="Kobayashi H."/>
            <person name="Maekawa T."/>
        </authorList>
    </citation>
    <scope>NUCLEOTIDE SEQUENCE [LARGE SCALE GENOMIC DNA]</scope>
    <source>
        <strain evidence="2 3">SIID29052-01</strain>
    </source>
</reference>
<feature type="transmembrane region" description="Helical" evidence="1">
    <location>
        <begin position="68"/>
        <end position="89"/>
    </location>
</feature>